<dbReference type="AlphaFoldDB" id="A0A225DU16"/>
<proteinExistence type="predicted"/>
<evidence type="ECO:0000313" key="1">
    <source>
        <dbReference type="EMBL" id="OWK39865.1"/>
    </source>
</evidence>
<dbReference type="Proteomes" id="UP000214646">
    <property type="component" value="Unassembled WGS sequence"/>
</dbReference>
<gene>
    <name evidence="1" type="ORF">FRUB_05755</name>
</gene>
<accession>A0A225DU16</accession>
<organism evidence="1 2">
    <name type="scientific">Fimbriiglobus ruber</name>
    <dbReference type="NCBI Taxonomy" id="1908690"/>
    <lineage>
        <taxon>Bacteria</taxon>
        <taxon>Pseudomonadati</taxon>
        <taxon>Planctomycetota</taxon>
        <taxon>Planctomycetia</taxon>
        <taxon>Gemmatales</taxon>
        <taxon>Gemmataceae</taxon>
        <taxon>Fimbriiglobus</taxon>
    </lineage>
</organism>
<evidence type="ECO:0000313" key="2">
    <source>
        <dbReference type="Proteomes" id="UP000214646"/>
    </source>
</evidence>
<dbReference type="EMBL" id="NIDE01000009">
    <property type="protein sequence ID" value="OWK39865.1"/>
    <property type="molecule type" value="Genomic_DNA"/>
</dbReference>
<comment type="caution">
    <text evidence="1">The sequence shown here is derived from an EMBL/GenBank/DDBJ whole genome shotgun (WGS) entry which is preliminary data.</text>
</comment>
<protein>
    <submittedName>
        <fullName evidence="1">Uncharacterized protein</fullName>
    </submittedName>
</protein>
<sequence length="61" mass="6926">MVAEFLPPLQKRIADAKADPNDYVRAFCRTDEAPDQVVAYWALIRIEAAVREAKGEKGRKH</sequence>
<keyword evidence="2" id="KW-1185">Reference proteome</keyword>
<reference evidence="2" key="1">
    <citation type="submission" date="2017-06" db="EMBL/GenBank/DDBJ databases">
        <title>Genome analysis of Fimbriiglobus ruber SP5, the first member of the order Planctomycetales with confirmed chitinolytic capability.</title>
        <authorList>
            <person name="Ravin N.V."/>
            <person name="Rakitin A.L."/>
            <person name="Ivanova A.A."/>
            <person name="Beletsky A.V."/>
            <person name="Kulichevskaya I.S."/>
            <person name="Mardanov A.V."/>
            <person name="Dedysh S.N."/>
        </authorList>
    </citation>
    <scope>NUCLEOTIDE SEQUENCE [LARGE SCALE GENOMIC DNA]</scope>
    <source>
        <strain evidence="2">SP5</strain>
    </source>
</reference>
<name>A0A225DU16_9BACT</name>